<gene>
    <name evidence="2" type="ORF">VPFG_00293</name>
</gene>
<keyword evidence="1" id="KW-0472">Membrane</keyword>
<evidence type="ECO:0000313" key="3">
    <source>
        <dbReference type="Proteomes" id="UP000201461"/>
    </source>
</evidence>
<name>R9TJL4_9CAUD</name>
<feature type="transmembrane region" description="Helical" evidence="1">
    <location>
        <begin position="7"/>
        <end position="25"/>
    </location>
</feature>
<dbReference type="Proteomes" id="UP000201461">
    <property type="component" value="Segment"/>
</dbReference>
<dbReference type="KEGG" id="vg:15926746"/>
<dbReference type="RefSeq" id="YP_008125441.1">
    <property type="nucleotide sequence ID" value="NC_021529.2"/>
</dbReference>
<accession>R9TJL4</accession>
<organism evidence="2 3">
    <name type="scientific">Vibrio phage nt-1</name>
    <dbReference type="NCBI Taxonomy" id="115992"/>
    <lineage>
        <taxon>Viruses</taxon>
        <taxon>Duplodnaviria</taxon>
        <taxon>Heunggongvirae</taxon>
        <taxon>Uroviricota</taxon>
        <taxon>Caudoviricetes</taxon>
        <taxon>Pantevenvirales</taxon>
        <taxon>Straboviridae</taxon>
        <taxon>Mylasvirus</taxon>
        <taxon>Mylasvirus persius</taxon>
    </lineage>
</organism>
<protein>
    <submittedName>
        <fullName evidence="2">Uncharacterized protein</fullName>
    </submittedName>
</protein>
<sequence>MSEKDICIIIVIGLIVLGICMLWYLHPHCPHRWEVVVDKTHKSRGQEYGELTGRVPSPTTQYGMTELTKRKHLVIMKCNRCGKIHKTSEWV</sequence>
<proteinExistence type="predicted"/>
<dbReference type="GeneID" id="15926746"/>
<dbReference type="EMBL" id="HQ317393">
    <property type="protein sequence ID" value="AGN30292.1"/>
    <property type="molecule type" value="Genomic_DNA"/>
</dbReference>
<evidence type="ECO:0000256" key="1">
    <source>
        <dbReference type="SAM" id="Phobius"/>
    </source>
</evidence>
<keyword evidence="3" id="KW-1185">Reference proteome</keyword>
<reference evidence="2 3" key="1">
    <citation type="journal article" date="2014" name="Genome Biol. Evol.">
        <title>Composite Conserved Promoter-Terminator Motifs (PeSLs) that Mediate Modular Shuffling in the Diverse T4-Like Myoviruses.</title>
        <authorList>
            <person name="Comeau A.M."/>
            <person name="Arbiol C."/>
            <person name="Krisch H.M."/>
        </authorList>
    </citation>
    <scope>NUCLEOTIDE SEQUENCE [LARGE SCALE GENOMIC DNA]</scope>
</reference>
<evidence type="ECO:0000313" key="2">
    <source>
        <dbReference type="EMBL" id="AGN30292.1"/>
    </source>
</evidence>
<keyword evidence="1" id="KW-0812">Transmembrane</keyword>
<keyword evidence="1" id="KW-1133">Transmembrane helix</keyword>